<name>A0ABN8LDF4_9CNID</name>
<keyword evidence="3" id="KW-1185">Reference proteome</keyword>
<sequence>MASNTYDIVFCNAALHWMPEKQQVFKDMFSSLKVGGKIAIHYNDHIPPFLLNAYKELNPENVECILQMFHFEPKSRIEQYCLFAGFKIIKSYESCDVELVFETIESLLNWHWSTTHGVFDPSLVTEERLQRYLAMFGNNSCQQPKFQFGKYPVCKLIAVKPS</sequence>
<accession>A0ABN8LDF4</accession>
<reference evidence="2 3" key="1">
    <citation type="submission" date="2022-05" db="EMBL/GenBank/DDBJ databases">
        <authorList>
            <consortium name="Genoscope - CEA"/>
            <person name="William W."/>
        </authorList>
    </citation>
    <scope>NUCLEOTIDE SEQUENCE [LARGE SCALE GENOMIC DNA]</scope>
</reference>
<dbReference type="Gene3D" id="3.40.50.150">
    <property type="entry name" value="Vaccinia Virus protein VP39"/>
    <property type="match status" value="1"/>
</dbReference>
<evidence type="ECO:0000313" key="3">
    <source>
        <dbReference type="Proteomes" id="UP001159427"/>
    </source>
</evidence>
<dbReference type="Proteomes" id="UP001159427">
    <property type="component" value="Unassembled WGS sequence"/>
</dbReference>
<dbReference type="Pfam" id="PF08241">
    <property type="entry name" value="Methyltransf_11"/>
    <property type="match status" value="1"/>
</dbReference>
<gene>
    <name evidence="2" type="ORF">PEVE_00012276</name>
</gene>
<dbReference type="InterPro" id="IPR013216">
    <property type="entry name" value="Methyltransf_11"/>
</dbReference>
<evidence type="ECO:0000313" key="2">
    <source>
        <dbReference type="EMBL" id="CAH3015112.1"/>
    </source>
</evidence>
<dbReference type="InterPro" id="IPR029063">
    <property type="entry name" value="SAM-dependent_MTases_sf"/>
</dbReference>
<comment type="caution">
    <text evidence="2">The sequence shown here is derived from an EMBL/GenBank/DDBJ whole genome shotgun (WGS) entry which is preliminary data.</text>
</comment>
<organism evidence="2 3">
    <name type="scientific">Porites evermanni</name>
    <dbReference type="NCBI Taxonomy" id="104178"/>
    <lineage>
        <taxon>Eukaryota</taxon>
        <taxon>Metazoa</taxon>
        <taxon>Cnidaria</taxon>
        <taxon>Anthozoa</taxon>
        <taxon>Hexacorallia</taxon>
        <taxon>Scleractinia</taxon>
        <taxon>Fungiina</taxon>
        <taxon>Poritidae</taxon>
        <taxon>Porites</taxon>
    </lineage>
</organism>
<protein>
    <recommendedName>
        <fullName evidence="1">Methyltransferase type 11 domain-containing protein</fullName>
    </recommendedName>
</protein>
<dbReference type="EMBL" id="CALNXI010000019">
    <property type="protein sequence ID" value="CAH3015112.1"/>
    <property type="molecule type" value="Genomic_DNA"/>
</dbReference>
<evidence type="ECO:0000259" key="1">
    <source>
        <dbReference type="Pfam" id="PF08241"/>
    </source>
</evidence>
<proteinExistence type="predicted"/>
<dbReference type="SUPFAM" id="SSF53335">
    <property type="entry name" value="S-adenosyl-L-methionine-dependent methyltransferases"/>
    <property type="match status" value="1"/>
</dbReference>
<feature type="domain" description="Methyltransferase type 11" evidence="1">
    <location>
        <begin position="2"/>
        <end position="40"/>
    </location>
</feature>